<dbReference type="EMBL" id="WOWK01000011">
    <property type="protein sequence ID" value="KAF0329530.1"/>
    <property type="molecule type" value="Genomic_DNA"/>
</dbReference>
<dbReference type="Proteomes" id="UP000434172">
    <property type="component" value="Unassembled WGS sequence"/>
</dbReference>
<dbReference type="OrthoDB" id="4789836at2759"/>
<keyword evidence="3" id="KW-1185">Reference proteome</keyword>
<proteinExistence type="predicted"/>
<feature type="signal peptide" evidence="1">
    <location>
        <begin position="1"/>
        <end position="17"/>
    </location>
</feature>
<name>A0A8H3ZY67_9PEZI</name>
<evidence type="ECO:0000256" key="1">
    <source>
        <dbReference type="SAM" id="SignalP"/>
    </source>
</evidence>
<evidence type="ECO:0000313" key="2">
    <source>
        <dbReference type="EMBL" id="KAF0329530.1"/>
    </source>
</evidence>
<sequence length="76" mass="8228">MQLSKFLFTLLAAGVMGQRCSSTITYCTGSICNCFPSGIAEELNKDCKAKGFERSLGPSRTTVGNDVRCDHQWCSG</sequence>
<accession>A0A8H3ZY67</accession>
<reference evidence="2 3" key="1">
    <citation type="submission" date="2019-12" db="EMBL/GenBank/DDBJ databases">
        <title>A genome sequence resource for the geographically widespread anthracnose pathogen Colletotrichum asianum.</title>
        <authorList>
            <person name="Meng Y."/>
        </authorList>
    </citation>
    <scope>NUCLEOTIDE SEQUENCE [LARGE SCALE GENOMIC DNA]</scope>
    <source>
        <strain evidence="2 3">ICMP 18580</strain>
    </source>
</reference>
<keyword evidence="1" id="KW-0732">Signal</keyword>
<dbReference type="AlphaFoldDB" id="A0A8H3ZY67"/>
<comment type="caution">
    <text evidence="2">The sequence shown here is derived from an EMBL/GenBank/DDBJ whole genome shotgun (WGS) entry which is preliminary data.</text>
</comment>
<feature type="chain" id="PRO_5034119431" evidence="1">
    <location>
        <begin position="18"/>
        <end position="76"/>
    </location>
</feature>
<evidence type="ECO:0000313" key="3">
    <source>
        <dbReference type="Proteomes" id="UP000434172"/>
    </source>
</evidence>
<protein>
    <submittedName>
        <fullName evidence="2">Uncharacterized protein</fullName>
    </submittedName>
</protein>
<organism evidence="2 3">
    <name type="scientific">Colletotrichum asianum</name>
    <dbReference type="NCBI Taxonomy" id="702518"/>
    <lineage>
        <taxon>Eukaryota</taxon>
        <taxon>Fungi</taxon>
        <taxon>Dikarya</taxon>
        <taxon>Ascomycota</taxon>
        <taxon>Pezizomycotina</taxon>
        <taxon>Sordariomycetes</taxon>
        <taxon>Hypocreomycetidae</taxon>
        <taxon>Glomerellales</taxon>
        <taxon>Glomerellaceae</taxon>
        <taxon>Colletotrichum</taxon>
        <taxon>Colletotrichum gloeosporioides species complex</taxon>
    </lineage>
</organism>
<gene>
    <name evidence="2" type="ORF">GQ607_003098</name>
</gene>